<reference evidence="15 16" key="1">
    <citation type="submission" date="2011-08" db="EMBL/GenBank/DDBJ databases">
        <title>The Genome Sequence of Selenomonas infelix ATCC 43532.</title>
        <authorList>
            <consortium name="The Broad Institute Genome Sequencing Platform"/>
            <person name="Earl A."/>
            <person name="Ward D."/>
            <person name="Feldgarden M."/>
            <person name="Gevers D."/>
            <person name="Izard J."/>
            <person name="Blanton J.M."/>
            <person name="Baranova O.V."/>
            <person name="Dewhirst F.E."/>
            <person name="Young S.K."/>
            <person name="Zeng Q."/>
            <person name="Gargeya S."/>
            <person name="Fitzgerald M."/>
            <person name="Haas B."/>
            <person name="Abouelleil A."/>
            <person name="Alvarado L."/>
            <person name="Arachchi H.M."/>
            <person name="Berlin A."/>
            <person name="Brown A."/>
            <person name="Chapman S.B."/>
            <person name="Chen Z."/>
            <person name="Dunbar C."/>
            <person name="Freedman E."/>
            <person name="Gearin G."/>
            <person name="Gellesch M."/>
            <person name="Goldberg J."/>
            <person name="Griggs A."/>
            <person name="Gujja S."/>
            <person name="Heiman D."/>
            <person name="Howarth C."/>
            <person name="Larson L."/>
            <person name="Lui A."/>
            <person name="MacDonald P.J.P."/>
            <person name="Montmayeur A."/>
            <person name="Murphy C."/>
            <person name="Neiman D."/>
            <person name="Pearson M."/>
            <person name="Priest M."/>
            <person name="Roberts A."/>
            <person name="Saif S."/>
            <person name="Shea T."/>
            <person name="Shenoy N."/>
            <person name="Sisk P."/>
            <person name="Stolte C."/>
            <person name="Sykes S."/>
            <person name="Wortman J."/>
            <person name="Nusbaum C."/>
            <person name="Birren B."/>
        </authorList>
    </citation>
    <scope>NUCLEOTIDE SEQUENCE [LARGE SCALE GENOMIC DNA]</scope>
    <source>
        <strain evidence="15 16">ATCC 43532</strain>
    </source>
</reference>
<evidence type="ECO:0000256" key="3">
    <source>
        <dbReference type="ARBA" id="ARBA00022723"/>
    </source>
</evidence>
<evidence type="ECO:0000256" key="10">
    <source>
        <dbReference type="ARBA" id="ARBA00023235"/>
    </source>
</evidence>
<dbReference type="SMART" id="SM00490">
    <property type="entry name" value="HELICc"/>
    <property type="match status" value="1"/>
</dbReference>
<keyword evidence="4 12" id="KW-0547">Nucleotide-binding</keyword>
<proteinExistence type="inferred from homology"/>
<dbReference type="AlphaFoldDB" id="G5GL99"/>
<dbReference type="Proteomes" id="UP000004129">
    <property type="component" value="Unassembled WGS sequence"/>
</dbReference>
<name>G5GL99_9FIRM</name>
<comment type="catalytic activity">
    <reaction evidence="12">
        <text>Couples ATP hydrolysis with the unwinding of duplex DNA by translocating in the 3'-5' direction.</text>
        <dbReference type="EC" id="5.6.2.4"/>
    </reaction>
</comment>
<evidence type="ECO:0000313" key="16">
    <source>
        <dbReference type="Proteomes" id="UP000004129"/>
    </source>
</evidence>
<dbReference type="GO" id="GO:0016887">
    <property type="term" value="F:ATP hydrolysis activity"/>
    <property type="evidence" value="ECO:0007669"/>
    <property type="project" value="RHEA"/>
</dbReference>
<dbReference type="GO" id="GO:0003677">
    <property type="term" value="F:DNA binding"/>
    <property type="evidence" value="ECO:0007669"/>
    <property type="project" value="UniProtKB-UniRule"/>
</dbReference>
<keyword evidence="1 12" id="KW-0639">Primosome</keyword>
<keyword evidence="16" id="KW-1185">Reference proteome</keyword>
<dbReference type="CDD" id="cd18804">
    <property type="entry name" value="SF2_C_priA"/>
    <property type="match status" value="1"/>
</dbReference>
<dbReference type="EMBL" id="ACZM01000001">
    <property type="protein sequence ID" value="EHG22644.1"/>
    <property type="molecule type" value="Genomic_DNA"/>
</dbReference>
<dbReference type="GO" id="GO:0006270">
    <property type="term" value="P:DNA replication initiation"/>
    <property type="evidence" value="ECO:0007669"/>
    <property type="project" value="TreeGrafter"/>
</dbReference>
<dbReference type="EC" id="5.6.2.4" evidence="12"/>
<dbReference type="FunFam" id="3.40.50.300:FF:000489">
    <property type="entry name" value="Primosome assembly protein PriA"/>
    <property type="match status" value="1"/>
</dbReference>
<dbReference type="InterPro" id="IPR005259">
    <property type="entry name" value="PriA"/>
</dbReference>
<keyword evidence="2 12" id="KW-0235">DNA replication</keyword>
<feature type="binding site" evidence="12">
    <location>
        <position position="541"/>
    </location>
    <ligand>
        <name>Zn(2+)</name>
        <dbReference type="ChEBI" id="CHEBI:29105"/>
        <label>2</label>
    </ligand>
</feature>
<evidence type="ECO:0000256" key="7">
    <source>
        <dbReference type="ARBA" id="ARBA00022833"/>
    </source>
</evidence>
<dbReference type="HOGENOM" id="CLU_013353_2_0_9"/>
<dbReference type="PROSITE" id="PS51192">
    <property type="entry name" value="HELICASE_ATP_BIND_1"/>
    <property type="match status" value="1"/>
</dbReference>
<evidence type="ECO:0000256" key="6">
    <source>
        <dbReference type="ARBA" id="ARBA00022806"/>
    </source>
</evidence>
<feature type="binding site" evidence="12">
    <location>
        <position position="571"/>
    </location>
    <ligand>
        <name>Zn(2+)</name>
        <dbReference type="ChEBI" id="CHEBI:29105"/>
        <label>1</label>
    </ligand>
</feature>
<dbReference type="Pfam" id="PF00270">
    <property type="entry name" value="DEAD"/>
    <property type="match status" value="1"/>
</dbReference>
<dbReference type="InterPro" id="IPR027417">
    <property type="entry name" value="P-loop_NTPase"/>
</dbReference>
<evidence type="ECO:0000256" key="8">
    <source>
        <dbReference type="ARBA" id="ARBA00022840"/>
    </source>
</evidence>
<dbReference type="InterPro" id="IPR011545">
    <property type="entry name" value="DEAD/DEAH_box_helicase_dom"/>
</dbReference>
<evidence type="ECO:0000256" key="9">
    <source>
        <dbReference type="ARBA" id="ARBA00023125"/>
    </source>
</evidence>
<dbReference type="GO" id="GO:0008270">
    <property type="term" value="F:zinc ion binding"/>
    <property type="evidence" value="ECO:0007669"/>
    <property type="project" value="UniProtKB-UniRule"/>
</dbReference>
<keyword evidence="9 12" id="KW-0238">DNA-binding</keyword>
<keyword evidence="7 12" id="KW-0862">Zinc</keyword>
<feature type="binding site" evidence="12">
    <location>
        <position position="538"/>
    </location>
    <ligand>
        <name>Zn(2+)</name>
        <dbReference type="ChEBI" id="CHEBI:29105"/>
        <label>2</label>
    </ligand>
</feature>
<dbReference type="GO" id="GO:1990077">
    <property type="term" value="C:primosome complex"/>
    <property type="evidence" value="ECO:0007669"/>
    <property type="project" value="UniProtKB-UniRule"/>
</dbReference>
<dbReference type="PANTHER" id="PTHR30580:SF0">
    <property type="entry name" value="PRIMOSOMAL PROTEIN N"/>
    <property type="match status" value="1"/>
</dbReference>
<keyword evidence="8 12" id="KW-0067">ATP-binding</keyword>
<dbReference type="InterPro" id="IPR041222">
    <property type="entry name" value="PriA_3primeBD"/>
</dbReference>
<dbReference type="Pfam" id="PF00271">
    <property type="entry name" value="Helicase_C"/>
    <property type="match status" value="1"/>
</dbReference>
<gene>
    <name evidence="12" type="primary">priA</name>
    <name evidence="15" type="ORF">HMPREF9334_00029</name>
</gene>
<comment type="similarity">
    <text evidence="12">Belongs to the helicase family. PriA subfamily.</text>
</comment>
<evidence type="ECO:0000313" key="15">
    <source>
        <dbReference type="EMBL" id="EHG22644.1"/>
    </source>
</evidence>
<dbReference type="SUPFAM" id="SSF52540">
    <property type="entry name" value="P-loop containing nucleoside triphosphate hydrolases"/>
    <property type="match status" value="2"/>
</dbReference>
<dbReference type="GO" id="GO:0043138">
    <property type="term" value="F:3'-5' DNA helicase activity"/>
    <property type="evidence" value="ECO:0007669"/>
    <property type="project" value="UniProtKB-EC"/>
</dbReference>
<dbReference type="GO" id="GO:0006302">
    <property type="term" value="P:double-strand break repair"/>
    <property type="evidence" value="ECO:0007669"/>
    <property type="project" value="InterPro"/>
</dbReference>
<evidence type="ECO:0000259" key="14">
    <source>
        <dbReference type="PROSITE" id="PS51194"/>
    </source>
</evidence>
<dbReference type="HAMAP" id="MF_00983">
    <property type="entry name" value="PriA"/>
    <property type="match status" value="1"/>
</dbReference>
<comment type="subunit">
    <text evidence="12">Component of the replication restart primosome.</text>
</comment>
<keyword evidence="3 12" id="KW-0479">Metal-binding</keyword>
<accession>G5GL99</accession>
<feature type="binding site" evidence="12">
    <location>
        <position position="558"/>
    </location>
    <ligand>
        <name>Zn(2+)</name>
        <dbReference type="ChEBI" id="CHEBI:29105"/>
        <label>2</label>
    </ligand>
</feature>
<evidence type="ECO:0000256" key="1">
    <source>
        <dbReference type="ARBA" id="ARBA00022515"/>
    </source>
</evidence>
<keyword evidence="10 12" id="KW-0413">Isomerase</keyword>
<feature type="binding site" evidence="12">
    <location>
        <position position="532"/>
    </location>
    <ligand>
        <name>Zn(2+)</name>
        <dbReference type="ChEBI" id="CHEBI:29105"/>
        <label>1</label>
    </ligand>
</feature>
<dbReference type="InterPro" id="IPR001650">
    <property type="entry name" value="Helicase_C-like"/>
</dbReference>
<dbReference type="Pfam" id="PF18074">
    <property type="entry name" value="PriA_C"/>
    <property type="match status" value="1"/>
</dbReference>
<dbReference type="InterPro" id="IPR040498">
    <property type="entry name" value="PriA_CRR"/>
</dbReference>
<dbReference type="Gene3D" id="3.40.50.300">
    <property type="entry name" value="P-loop containing nucleotide triphosphate hydrolases"/>
    <property type="match status" value="2"/>
</dbReference>
<dbReference type="InterPro" id="IPR014001">
    <property type="entry name" value="Helicase_ATP-bd"/>
</dbReference>
<dbReference type="InterPro" id="IPR042115">
    <property type="entry name" value="PriA_3primeBD_sf"/>
</dbReference>
<comment type="catalytic activity">
    <reaction evidence="11 12">
        <text>ATP + H2O = ADP + phosphate + H(+)</text>
        <dbReference type="Rhea" id="RHEA:13065"/>
        <dbReference type="ChEBI" id="CHEBI:15377"/>
        <dbReference type="ChEBI" id="CHEBI:15378"/>
        <dbReference type="ChEBI" id="CHEBI:30616"/>
        <dbReference type="ChEBI" id="CHEBI:43474"/>
        <dbReference type="ChEBI" id="CHEBI:456216"/>
        <dbReference type="EC" id="5.6.2.4"/>
    </reaction>
</comment>
<feature type="domain" description="Helicase ATP-binding" evidence="13">
    <location>
        <begin position="301"/>
        <end position="467"/>
    </location>
</feature>
<feature type="binding site" evidence="12">
    <location>
        <position position="555"/>
    </location>
    <ligand>
        <name>Zn(2+)</name>
        <dbReference type="ChEBI" id="CHEBI:29105"/>
        <label>2</label>
    </ligand>
</feature>
<feature type="binding site" evidence="12">
    <location>
        <position position="529"/>
    </location>
    <ligand>
        <name>Zn(2+)</name>
        <dbReference type="ChEBI" id="CHEBI:29105"/>
        <label>1</label>
    </ligand>
</feature>
<dbReference type="InterPro" id="IPR041236">
    <property type="entry name" value="PriA_C"/>
</dbReference>
<keyword evidence="5 12" id="KW-0378">Hydrolase</keyword>
<dbReference type="STRING" id="679201.HMPREF9334_00029"/>
<dbReference type="Pfam" id="PF18319">
    <property type="entry name" value="Zn_ribbon_PriA"/>
    <property type="match status" value="1"/>
</dbReference>
<dbReference type="SMART" id="SM00487">
    <property type="entry name" value="DEXDc"/>
    <property type="match status" value="1"/>
</dbReference>
<evidence type="ECO:0000259" key="13">
    <source>
        <dbReference type="PROSITE" id="PS51192"/>
    </source>
</evidence>
<comment type="cofactor">
    <cofactor evidence="12">
        <name>Zn(2+)</name>
        <dbReference type="ChEBI" id="CHEBI:29105"/>
    </cofactor>
    <text evidence="12">Binds 2 zinc ions per subunit.</text>
</comment>
<evidence type="ECO:0000256" key="11">
    <source>
        <dbReference type="ARBA" id="ARBA00048988"/>
    </source>
</evidence>
<dbReference type="GO" id="GO:0006269">
    <property type="term" value="P:DNA replication, synthesis of primer"/>
    <property type="evidence" value="ECO:0007669"/>
    <property type="project" value="UniProtKB-KW"/>
</dbReference>
<evidence type="ECO:0000256" key="4">
    <source>
        <dbReference type="ARBA" id="ARBA00022741"/>
    </source>
</evidence>
<dbReference type="GO" id="GO:0006310">
    <property type="term" value="P:DNA recombination"/>
    <property type="evidence" value="ECO:0007669"/>
    <property type="project" value="InterPro"/>
</dbReference>
<sequence length="818" mass="90904">MHSCNGFFGEESEHMTVADVYINIPVKSIRQEFTYLLPERLAQVAAGWRVFVPFGSVRKEGFVTCVRTYDAARDGQHALKEIIDAVDEEAWFSPELLAAAQELSDFYLCSVAEIMRLFMPGKSGLRIFPVYAAAEDGDEGHPILVDARVHAVYRHLREHGSQRMAQLRREFPAGEVELCVEKLLRYDLVRKEYEADKRDKAQYEKFYTAGEITDDLLAGLTRKPAQMRTLALFREQGTYTRTELDEKGISLATIKNLVAAGYLTEHLRRRLRSSYGTGTAGAYAEELTEAQTSSVTQLHAGIAEGAFRGYLLHGVTGSGKTRVYIETARAVRAAARQVIVLVPEIALTGQLVTAFQEVFADDIVVLHSQLSLAERNDAIFRVRRGDAGIILGARSALFTPAADVGAIILDEEQDMSYKQDESPRYHARVVAEILARRHGAILVLGSATPSLESYARARAGELTLLSMPVRIGSQPLPEVRAVDMREELRRGRRTIISPALRELLTETIARGEQAIIMLNRRGYATFIMCRSCGAVITCQECSLPLVYHANGALVCHHCDLRAPVPDTCPKCGSRYIKYFGSGTEKLEEELGQILPTARIVRMDRDTTGRKLAHTEILTQFRRRDFDILLGTQMVAKGHDLPGVQSVGIISADASLNLPDFRAAERCFMLITQTAGRAGRHGARGAVIVQTYNPEHYAVRAALRQDYEAFAAQELVLRSELFYPPYSRLVKLLFRDPQRARAWNAANEFVAAAQTAFTGTTGGTVIGPSPALIERERGAYRFIVLIKTDALAVVQNFLRTRGLHLRDDVAIDIDPIAIF</sequence>
<keyword evidence="6 12" id="KW-0347">Helicase</keyword>
<dbReference type="NCBIfam" id="TIGR00595">
    <property type="entry name" value="priA"/>
    <property type="match status" value="1"/>
</dbReference>
<dbReference type="Gene3D" id="3.40.1440.60">
    <property type="entry name" value="PriA, 3(prime) DNA-binding domain"/>
    <property type="match status" value="1"/>
</dbReference>
<protein>
    <recommendedName>
        <fullName evidence="12">Replication restart protein PriA</fullName>
    </recommendedName>
    <alternativeName>
        <fullName evidence="12">ATP-dependent DNA helicase PriA</fullName>
        <ecNumber evidence="12">5.6.2.4</ecNumber>
    </alternativeName>
    <alternativeName>
        <fullName evidence="12">DNA 3'-5' helicase PriA</fullName>
    </alternativeName>
</protein>
<comment type="function">
    <text evidence="12">Initiates the restart of stalled replication forks, which reloads the replicative helicase on sites other than the origin of replication. Recognizes and binds to abandoned replication forks and remodels them to uncover a helicase loading site. Promotes assembly of the primosome at these replication forks.</text>
</comment>
<feature type="binding site" evidence="12">
    <location>
        <position position="568"/>
    </location>
    <ligand>
        <name>Zn(2+)</name>
        <dbReference type="ChEBI" id="CHEBI:29105"/>
        <label>1</label>
    </ligand>
</feature>
<dbReference type="PATRIC" id="fig|679201.3.peg.28"/>
<evidence type="ECO:0000256" key="2">
    <source>
        <dbReference type="ARBA" id="ARBA00022705"/>
    </source>
</evidence>
<dbReference type="eggNOG" id="COG1198">
    <property type="taxonomic scope" value="Bacteria"/>
</dbReference>
<comment type="caution">
    <text evidence="15">The sequence shown here is derived from an EMBL/GenBank/DDBJ whole genome shotgun (WGS) entry which is preliminary data.</text>
</comment>
<evidence type="ECO:0000256" key="5">
    <source>
        <dbReference type="ARBA" id="ARBA00022801"/>
    </source>
</evidence>
<organism evidence="15 16">
    <name type="scientific">Selenomonas infelix ATCC 43532</name>
    <dbReference type="NCBI Taxonomy" id="679201"/>
    <lineage>
        <taxon>Bacteria</taxon>
        <taxon>Bacillati</taxon>
        <taxon>Bacillota</taxon>
        <taxon>Negativicutes</taxon>
        <taxon>Selenomonadales</taxon>
        <taxon>Selenomonadaceae</taxon>
        <taxon>Selenomonas</taxon>
    </lineage>
</organism>
<dbReference type="Pfam" id="PF17764">
    <property type="entry name" value="PriA_3primeBD"/>
    <property type="match status" value="1"/>
</dbReference>
<dbReference type="PANTHER" id="PTHR30580">
    <property type="entry name" value="PRIMOSOMAL PROTEIN N"/>
    <property type="match status" value="1"/>
</dbReference>
<dbReference type="PROSITE" id="PS51194">
    <property type="entry name" value="HELICASE_CTER"/>
    <property type="match status" value="1"/>
</dbReference>
<feature type="domain" description="Helicase C-terminal" evidence="14">
    <location>
        <begin position="563"/>
        <end position="722"/>
    </location>
</feature>
<evidence type="ECO:0000256" key="12">
    <source>
        <dbReference type="HAMAP-Rule" id="MF_00983"/>
    </source>
</evidence>
<dbReference type="GO" id="GO:0005524">
    <property type="term" value="F:ATP binding"/>
    <property type="evidence" value="ECO:0007669"/>
    <property type="project" value="UniProtKB-UniRule"/>
</dbReference>